<feature type="transmembrane region" description="Helical" evidence="8">
    <location>
        <begin position="287"/>
        <end position="313"/>
    </location>
</feature>
<keyword evidence="7" id="KW-0325">Glycoprotein</keyword>
<dbReference type="GO" id="GO:0007189">
    <property type="term" value="P:adenylate cyclase-activating G protein-coupled receptor signaling pathway"/>
    <property type="evidence" value="ECO:0007669"/>
    <property type="project" value="TreeGrafter"/>
</dbReference>
<reference evidence="11" key="3">
    <citation type="submission" date="2025-09" db="UniProtKB">
        <authorList>
            <consortium name="Ensembl"/>
        </authorList>
    </citation>
    <scope>IDENTIFICATION</scope>
</reference>
<evidence type="ECO:0000256" key="8">
    <source>
        <dbReference type="SAM" id="Phobius"/>
    </source>
</evidence>
<dbReference type="Gene3D" id="2.60.220.50">
    <property type="match status" value="1"/>
</dbReference>
<dbReference type="InterPro" id="IPR000203">
    <property type="entry name" value="GPS"/>
</dbReference>
<feature type="domain" description="GAIN-B" evidence="9">
    <location>
        <begin position="1"/>
        <end position="126"/>
    </location>
</feature>
<accession>G3NJY8</accession>
<proteinExistence type="inferred from homology"/>
<evidence type="ECO:0000256" key="7">
    <source>
        <dbReference type="ARBA" id="ARBA00023180"/>
    </source>
</evidence>
<evidence type="ECO:0000256" key="6">
    <source>
        <dbReference type="ARBA" id="ARBA00023157"/>
    </source>
</evidence>
<feature type="transmembrane region" description="Helical" evidence="8">
    <location>
        <begin position="132"/>
        <end position="159"/>
    </location>
</feature>
<name>G3NJY8_GASAC</name>
<evidence type="ECO:0008006" key="13">
    <source>
        <dbReference type="Google" id="ProtNLM"/>
    </source>
</evidence>
<keyword evidence="4 8" id="KW-1133">Transmembrane helix</keyword>
<keyword evidence="3 8" id="KW-0812">Transmembrane</keyword>
<feature type="transmembrane region" description="Helical" evidence="8">
    <location>
        <begin position="238"/>
        <end position="261"/>
    </location>
</feature>
<dbReference type="InParanoid" id="G3NJY8"/>
<evidence type="ECO:0000313" key="11">
    <source>
        <dbReference type="Ensembl" id="ENSGACP00000005650.2"/>
    </source>
</evidence>
<evidence type="ECO:0000256" key="1">
    <source>
        <dbReference type="ARBA" id="ARBA00004141"/>
    </source>
</evidence>
<dbReference type="Bgee" id="ENSGACG00000004287">
    <property type="expression patterns" value="Expressed in intestinal epithelial cell"/>
</dbReference>
<dbReference type="STRING" id="69293.ENSGACP00000005650"/>
<reference evidence="11" key="2">
    <citation type="submission" date="2025-08" db="UniProtKB">
        <authorList>
            <consortium name="Ensembl"/>
        </authorList>
    </citation>
    <scope>IDENTIFICATION</scope>
</reference>
<comment type="similarity">
    <text evidence="2">Belongs to the G-protein coupled receptor 2 family. Adhesion G-protein coupled receptor (ADGR) subfamily.</text>
</comment>
<feature type="transmembrane region" description="Helical" evidence="8">
    <location>
        <begin position="171"/>
        <end position="188"/>
    </location>
</feature>
<dbReference type="PANTHER" id="PTHR45813:SF2">
    <property type="entry name" value="ADHESION G-PROTEIN COUPLED RECEPTOR F3"/>
    <property type="match status" value="1"/>
</dbReference>
<dbReference type="AlphaFoldDB" id="G3NJY8"/>
<dbReference type="InterPro" id="IPR000832">
    <property type="entry name" value="GPCR_2_secretin-like"/>
</dbReference>
<dbReference type="PROSITE" id="PS50261">
    <property type="entry name" value="G_PROTEIN_RECEP_F2_4"/>
    <property type="match status" value="1"/>
</dbReference>
<dbReference type="Pfam" id="PF00002">
    <property type="entry name" value="7tm_2"/>
    <property type="match status" value="1"/>
</dbReference>
<feature type="transmembrane region" description="Helical" evidence="8">
    <location>
        <begin position="208"/>
        <end position="231"/>
    </location>
</feature>
<evidence type="ECO:0000259" key="9">
    <source>
        <dbReference type="PROSITE" id="PS50221"/>
    </source>
</evidence>
<dbReference type="InterPro" id="IPR057244">
    <property type="entry name" value="GAIN_B"/>
</dbReference>
<evidence type="ECO:0000256" key="2">
    <source>
        <dbReference type="ARBA" id="ARBA00007343"/>
    </source>
</evidence>
<evidence type="ECO:0000259" key="10">
    <source>
        <dbReference type="PROSITE" id="PS50261"/>
    </source>
</evidence>
<dbReference type="OMA" id="EWMVWSA"/>
<keyword evidence="6" id="KW-1015">Disulfide bond</keyword>
<protein>
    <recommendedName>
        <fullName evidence="13">Adhesion G protein-coupled receptor F3b</fullName>
    </recommendedName>
</protein>
<dbReference type="InterPro" id="IPR051587">
    <property type="entry name" value="Adhesion_GPCR"/>
</dbReference>
<dbReference type="eggNOG" id="KOG4193">
    <property type="taxonomic scope" value="Eukaryota"/>
</dbReference>
<dbReference type="GeneTree" id="ENSGT00940000154603"/>
<keyword evidence="12" id="KW-1185">Reference proteome</keyword>
<organism evidence="11 12">
    <name type="scientific">Gasterosteus aculeatus aculeatus</name>
    <name type="common">three-spined stickleback</name>
    <dbReference type="NCBI Taxonomy" id="481459"/>
    <lineage>
        <taxon>Eukaryota</taxon>
        <taxon>Metazoa</taxon>
        <taxon>Chordata</taxon>
        <taxon>Craniata</taxon>
        <taxon>Vertebrata</taxon>
        <taxon>Euteleostomi</taxon>
        <taxon>Actinopterygii</taxon>
        <taxon>Neopterygii</taxon>
        <taxon>Teleostei</taxon>
        <taxon>Neoteleostei</taxon>
        <taxon>Acanthomorphata</taxon>
        <taxon>Eupercaria</taxon>
        <taxon>Perciformes</taxon>
        <taxon>Cottioidei</taxon>
        <taxon>Gasterosteales</taxon>
        <taxon>Gasterosteidae</taxon>
        <taxon>Gasterosteus</taxon>
    </lineage>
</organism>
<feature type="domain" description="G-protein coupled receptors family 2 profile 2" evidence="10">
    <location>
        <begin position="130"/>
        <end position="410"/>
    </location>
</feature>
<dbReference type="Proteomes" id="UP000007635">
    <property type="component" value="Chromosome XVIII"/>
</dbReference>
<comment type="subcellular location">
    <subcellularLocation>
        <location evidence="1">Membrane</location>
        <topology evidence="1">Multi-pass membrane protein</topology>
    </subcellularLocation>
</comment>
<keyword evidence="5 8" id="KW-0472">Membrane</keyword>
<dbReference type="SMART" id="SM00303">
    <property type="entry name" value="GPS"/>
    <property type="match status" value="1"/>
</dbReference>
<dbReference type="Ensembl" id="ENSGACT00000005666.2">
    <property type="protein sequence ID" value="ENSGACP00000005650.2"/>
    <property type="gene ID" value="ENSGACG00000004287.2"/>
</dbReference>
<dbReference type="Gene3D" id="1.20.1070.10">
    <property type="entry name" value="Rhodopsin 7-helix transmembrane proteins"/>
    <property type="match status" value="1"/>
</dbReference>
<dbReference type="GO" id="GO:0007166">
    <property type="term" value="P:cell surface receptor signaling pathway"/>
    <property type="evidence" value="ECO:0007669"/>
    <property type="project" value="InterPro"/>
</dbReference>
<dbReference type="GO" id="GO:0004930">
    <property type="term" value="F:G protein-coupled receptor activity"/>
    <property type="evidence" value="ECO:0007669"/>
    <property type="project" value="InterPro"/>
</dbReference>
<feature type="transmembrane region" description="Helical" evidence="8">
    <location>
        <begin position="333"/>
        <end position="358"/>
    </location>
</feature>
<dbReference type="PANTHER" id="PTHR45813">
    <property type="entry name" value="IG-LIKE DOMAIN-CONTAINING PROTEIN"/>
    <property type="match status" value="1"/>
</dbReference>
<feature type="transmembrane region" description="Helical" evidence="8">
    <location>
        <begin position="378"/>
        <end position="399"/>
    </location>
</feature>
<dbReference type="PROSITE" id="PS50221">
    <property type="entry name" value="GAIN_B"/>
    <property type="match status" value="1"/>
</dbReference>
<reference evidence="11 12" key="1">
    <citation type="journal article" date="2021" name="G3 (Bethesda)">
        <title>Improved contiguity of the threespine stickleback genome using long-read sequencing.</title>
        <authorList>
            <person name="Nath S."/>
            <person name="Shaw D.E."/>
            <person name="White M.A."/>
        </authorList>
    </citation>
    <scope>NUCLEOTIDE SEQUENCE [LARGE SCALE GENOMIC DNA]</scope>
    <source>
        <strain evidence="11 12">Lake Benthic</strain>
    </source>
</reference>
<dbReference type="InterPro" id="IPR017981">
    <property type="entry name" value="GPCR_2-like_7TM"/>
</dbReference>
<dbReference type="InterPro" id="IPR046338">
    <property type="entry name" value="GAIN_dom_sf"/>
</dbReference>
<dbReference type="PRINTS" id="PR00249">
    <property type="entry name" value="GPCRSECRETIN"/>
</dbReference>
<evidence type="ECO:0000256" key="4">
    <source>
        <dbReference type="ARBA" id="ARBA00022989"/>
    </source>
</evidence>
<evidence type="ECO:0000256" key="3">
    <source>
        <dbReference type="ARBA" id="ARBA00022692"/>
    </source>
</evidence>
<sequence length="410" mass="46145">MRNLSDCNVTVFGIDVNLNKTNGTLKAVGIKNLMDKLKNNFRETQYASLILSATLKDKNSLSVKIELDFPRIQSNGDKPYCVFWNTSEGDWSDAGCAVKYGNADSTVCECNHLTSFSVLMAKEDISTDVLDMITYVGLGVSIGCLVIFLTVEYLVWAAVVKSNLSHFRHTAIVNIAIFLLLANCSFLVPAEKFGENWCHFFTVCKHLFFLAMFSWMLCLSVMLVHQLIFVFNPLRKRVFMFLSSIIGYVCPILIVGSSYVFCKYTEKPYYDKKTCWLVYEGLLRGSIHAFLLPVGAVIFTNLFSMVVVIVTLLKSSVPDGSKSDDKETAKGIIKVVVILTPVFGVTWIIGFGLVNMSIDLLKILRSHSYLYYGGGRVFMPWACNGCWLLCYDLPIYMFLGVTINRFEMKL</sequence>
<dbReference type="Pfam" id="PF01825">
    <property type="entry name" value="GPS"/>
    <property type="match status" value="1"/>
</dbReference>
<evidence type="ECO:0000313" key="12">
    <source>
        <dbReference type="Proteomes" id="UP000007635"/>
    </source>
</evidence>
<evidence type="ECO:0000256" key="5">
    <source>
        <dbReference type="ARBA" id="ARBA00023136"/>
    </source>
</evidence>
<dbReference type="GO" id="GO:0016020">
    <property type="term" value="C:membrane"/>
    <property type="evidence" value="ECO:0007669"/>
    <property type="project" value="UniProtKB-SubCell"/>
</dbReference>